<dbReference type="PANTHER" id="PTHR13947">
    <property type="entry name" value="GNAT FAMILY N-ACETYLTRANSFERASE"/>
    <property type="match status" value="1"/>
</dbReference>
<proteinExistence type="predicted"/>
<dbReference type="InterPro" id="IPR050769">
    <property type="entry name" value="NAT_camello-type"/>
</dbReference>
<evidence type="ECO:0000259" key="2">
    <source>
        <dbReference type="PROSITE" id="PS51186"/>
    </source>
</evidence>
<dbReference type="EMBL" id="CP094358">
    <property type="protein sequence ID" value="UOB19271.1"/>
    <property type="molecule type" value="Genomic_DNA"/>
</dbReference>
<dbReference type="Gene3D" id="3.40.630.30">
    <property type="match status" value="1"/>
</dbReference>
<keyword evidence="1" id="KW-0808">Transferase</keyword>
<reference evidence="3" key="1">
    <citation type="submission" date="2022-03" db="EMBL/GenBank/DDBJ databases">
        <title>Description of Abyssus ytuae gen. nov., sp. nov., a novel member of the family Flavobacteriaceae isolated from the sediment of Mariana Trench.</title>
        <authorList>
            <person name="Zhang J."/>
            <person name="Xu X."/>
        </authorList>
    </citation>
    <scope>NUCLEOTIDE SEQUENCE</scope>
    <source>
        <strain evidence="3">MT3330</strain>
    </source>
</reference>
<name>A0A9E7CU25_9FLAO</name>
<dbReference type="RefSeq" id="WP_255845887.1">
    <property type="nucleotide sequence ID" value="NZ_CP094358.1"/>
</dbReference>
<dbReference type="CDD" id="cd04301">
    <property type="entry name" value="NAT_SF"/>
    <property type="match status" value="1"/>
</dbReference>
<dbReference type="KEGG" id="fbm:MQE35_08220"/>
<protein>
    <submittedName>
        <fullName evidence="3">GNAT family N-acetyltransferase</fullName>
    </submittedName>
</protein>
<dbReference type="SUPFAM" id="SSF55729">
    <property type="entry name" value="Acyl-CoA N-acyltransferases (Nat)"/>
    <property type="match status" value="1"/>
</dbReference>
<keyword evidence="4" id="KW-1185">Reference proteome</keyword>
<dbReference type="PROSITE" id="PS51186">
    <property type="entry name" value="GNAT"/>
    <property type="match status" value="1"/>
</dbReference>
<dbReference type="Proteomes" id="UP000831290">
    <property type="component" value="Chromosome"/>
</dbReference>
<evidence type="ECO:0000313" key="3">
    <source>
        <dbReference type="EMBL" id="UOB19271.1"/>
    </source>
</evidence>
<dbReference type="GO" id="GO:0008080">
    <property type="term" value="F:N-acetyltransferase activity"/>
    <property type="evidence" value="ECO:0007669"/>
    <property type="project" value="InterPro"/>
</dbReference>
<dbReference type="PANTHER" id="PTHR13947:SF37">
    <property type="entry name" value="LD18367P"/>
    <property type="match status" value="1"/>
</dbReference>
<dbReference type="InterPro" id="IPR000182">
    <property type="entry name" value="GNAT_dom"/>
</dbReference>
<sequence>MNTRLIRTDARHKDLQELINKLNLYLRGKDGEFHEFYPQHNTLKGVIGVVILYDGHKAIGCGAFKEFDKNSAEVKRMFVDEKYRGKGVSRLILNEIEQWAGQEGYNVCMLETGKNMLGAIQFYKKNGYSFIDNYGPYVNAPNSVCMKKEL</sequence>
<evidence type="ECO:0000256" key="1">
    <source>
        <dbReference type="ARBA" id="ARBA00022679"/>
    </source>
</evidence>
<dbReference type="InterPro" id="IPR016181">
    <property type="entry name" value="Acyl_CoA_acyltransferase"/>
</dbReference>
<feature type="domain" description="N-acetyltransferase" evidence="2">
    <location>
        <begin position="1"/>
        <end position="150"/>
    </location>
</feature>
<organism evidence="3 4">
    <name type="scientific">Abyssalbus ytuae</name>
    <dbReference type="NCBI Taxonomy" id="2926907"/>
    <lineage>
        <taxon>Bacteria</taxon>
        <taxon>Pseudomonadati</taxon>
        <taxon>Bacteroidota</taxon>
        <taxon>Flavobacteriia</taxon>
        <taxon>Flavobacteriales</taxon>
        <taxon>Flavobacteriaceae</taxon>
        <taxon>Abyssalbus</taxon>
    </lineage>
</organism>
<gene>
    <name evidence="3" type="ORF">MQE35_08220</name>
</gene>
<accession>A0A9E7CU25</accession>
<dbReference type="Pfam" id="PF00583">
    <property type="entry name" value="Acetyltransf_1"/>
    <property type="match status" value="1"/>
</dbReference>
<evidence type="ECO:0000313" key="4">
    <source>
        <dbReference type="Proteomes" id="UP000831290"/>
    </source>
</evidence>
<dbReference type="AlphaFoldDB" id="A0A9E7CU25"/>